<organism evidence="1 2">
    <name type="scientific">Hymenobacter frigidus</name>
    <dbReference type="NCBI Taxonomy" id="1524095"/>
    <lineage>
        <taxon>Bacteria</taxon>
        <taxon>Pseudomonadati</taxon>
        <taxon>Bacteroidota</taxon>
        <taxon>Cytophagia</taxon>
        <taxon>Cytophagales</taxon>
        <taxon>Hymenobacteraceae</taxon>
        <taxon>Hymenobacter</taxon>
    </lineage>
</organism>
<gene>
    <name evidence="1" type="ORF">GCM10011495_35700</name>
</gene>
<name>A0ABQ2ADI7_9BACT</name>
<proteinExistence type="predicted"/>
<evidence type="ECO:0000313" key="1">
    <source>
        <dbReference type="EMBL" id="GGH90252.1"/>
    </source>
</evidence>
<reference evidence="2" key="1">
    <citation type="journal article" date="2019" name="Int. J. Syst. Evol. Microbiol.">
        <title>The Global Catalogue of Microorganisms (GCM) 10K type strain sequencing project: providing services to taxonomists for standard genome sequencing and annotation.</title>
        <authorList>
            <consortium name="The Broad Institute Genomics Platform"/>
            <consortium name="The Broad Institute Genome Sequencing Center for Infectious Disease"/>
            <person name="Wu L."/>
            <person name="Ma J."/>
        </authorList>
    </citation>
    <scope>NUCLEOTIDE SEQUENCE [LARGE SCALE GENOMIC DNA]</scope>
    <source>
        <strain evidence="2">CGMCC 1.14966</strain>
    </source>
</reference>
<dbReference type="EMBL" id="BMGY01000051">
    <property type="protein sequence ID" value="GGH90252.1"/>
    <property type="molecule type" value="Genomic_DNA"/>
</dbReference>
<evidence type="ECO:0000313" key="2">
    <source>
        <dbReference type="Proteomes" id="UP000637774"/>
    </source>
</evidence>
<dbReference type="Proteomes" id="UP000637774">
    <property type="component" value="Unassembled WGS sequence"/>
</dbReference>
<keyword evidence="2" id="KW-1185">Reference proteome</keyword>
<comment type="caution">
    <text evidence="1">The sequence shown here is derived from an EMBL/GenBank/DDBJ whole genome shotgun (WGS) entry which is preliminary data.</text>
</comment>
<evidence type="ECO:0008006" key="3">
    <source>
        <dbReference type="Google" id="ProtNLM"/>
    </source>
</evidence>
<accession>A0ABQ2ADI7</accession>
<sequence length="167" mass="18022">MLVLATMTCLSIGCGHPEETPQPRQPAPVAFLSTHTVSVRYQVRPGGGASQGLPQALNLLVEYERVGQTGPTSYRLLPPTVELHDPVVRDSAQEAFLSRVAAHPGTLRPYVTVTIWEEQALPTAARTSYEVTCDLVLDGKVAERTTYSVVAGQVPPLMASSRTQIMP</sequence>
<protein>
    <recommendedName>
        <fullName evidence="3">Lipoprotein</fullName>
    </recommendedName>
</protein>